<name>A0AAE0JPY7_9PEZI</name>
<keyword evidence="2" id="KW-1185">Reference proteome</keyword>
<dbReference type="RefSeq" id="XP_062687015.1">
    <property type="nucleotide sequence ID" value="XM_062829129.1"/>
</dbReference>
<dbReference type="Proteomes" id="UP001278500">
    <property type="component" value="Unassembled WGS sequence"/>
</dbReference>
<dbReference type="EMBL" id="JAUEPP010000001">
    <property type="protein sequence ID" value="KAK3355637.1"/>
    <property type="molecule type" value="Genomic_DNA"/>
</dbReference>
<proteinExistence type="predicted"/>
<dbReference type="AlphaFoldDB" id="A0AAE0JPY7"/>
<gene>
    <name evidence="1" type="ORF">B0H65DRAFT_53987</name>
</gene>
<evidence type="ECO:0000313" key="1">
    <source>
        <dbReference type="EMBL" id="KAK3355637.1"/>
    </source>
</evidence>
<reference evidence="1" key="1">
    <citation type="journal article" date="2023" name="Mol. Phylogenet. Evol.">
        <title>Genome-scale phylogeny and comparative genomics of the fungal order Sordariales.</title>
        <authorList>
            <person name="Hensen N."/>
            <person name="Bonometti L."/>
            <person name="Westerberg I."/>
            <person name="Brannstrom I.O."/>
            <person name="Guillou S."/>
            <person name="Cros-Aarteil S."/>
            <person name="Calhoun S."/>
            <person name="Haridas S."/>
            <person name="Kuo A."/>
            <person name="Mondo S."/>
            <person name="Pangilinan J."/>
            <person name="Riley R."/>
            <person name="LaButti K."/>
            <person name="Andreopoulos B."/>
            <person name="Lipzen A."/>
            <person name="Chen C."/>
            <person name="Yan M."/>
            <person name="Daum C."/>
            <person name="Ng V."/>
            <person name="Clum A."/>
            <person name="Steindorff A."/>
            <person name="Ohm R.A."/>
            <person name="Martin F."/>
            <person name="Silar P."/>
            <person name="Natvig D.O."/>
            <person name="Lalanne C."/>
            <person name="Gautier V."/>
            <person name="Ament-Velasquez S.L."/>
            <person name="Kruys A."/>
            <person name="Hutchinson M.I."/>
            <person name="Powell A.J."/>
            <person name="Barry K."/>
            <person name="Miller A.N."/>
            <person name="Grigoriev I.V."/>
            <person name="Debuchy R."/>
            <person name="Gladieux P."/>
            <person name="Hiltunen Thoren M."/>
            <person name="Johannesson H."/>
        </authorList>
    </citation>
    <scope>NUCLEOTIDE SEQUENCE</scope>
    <source>
        <strain evidence="1">CBS 560.94</strain>
    </source>
</reference>
<dbReference type="GeneID" id="87866283"/>
<sequence>MRVAVVGLWVGRRHAEAEFVVVITVYTSPGGSRLGAVTEQPKQCVGVKSRIGRRKVPARSELLARSIISTSMAKIWTEKGNTVQMQALTSHGVFGGKDCS</sequence>
<evidence type="ECO:0000313" key="2">
    <source>
        <dbReference type="Proteomes" id="UP001278500"/>
    </source>
</evidence>
<comment type="caution">
    <text evidence="1">The sequence shown here is derived from an EMBL/GenBank/DDBJ whole genome shotgun (WGS) entry which is preliminary data.</text>
</comment>
<protein>
    <submittedName>
        <fullName evidence="1">Uncharacterized protein</fullName>
    </submittedName>
</protein>
<organism evidence="1 2">
    <name type="scientific">Neurospora tetraspora</name>
    <dbReference type="NCBI Taxonomy" id="94610"/>
    <lineage>
        <taxon>Eukaryota</taxon>
        <taxon>Fungi</taxon>
        <taxon>Dikarya</taxon>
        <taxon>Ascomycota</taxon>
        <taxon>Pezizomycotina</taxon>
        <taxon>Sordariomycetes</taxon>
        <taxon>Sordariomycetidae</taxon>
        <taxon>Sordariales</taxon>
        <taxon>Sordariaceae</taxon>
        <taxon>Neurospora</taxon>
    </lineage>
</organism>
<accession>A0AAE0JPY7</accession>
<reference evidence="1" key="2">
    <citation type="submission" date="2023-06" db="EMBL/GenBank/DDBJ databases">
        <authorList>
            <consortium name="Lawrence Berkeley National Laboratory"/>
            <person name="Haridas S."/>
            <person name="Hensen N."/>
            <person name="Bonometti L."/>
            <person name="Westerberg I."/>
            <person name="Brannstrom I.O."/>
            <person name="Guillou S."/>
            <person name="Cros-Aarteil S."/>
            <person name="Calhoun S."/>
            <person name="Kuo A."/>
            <person name="Mondo S."/>
            <person name="Pangilinan J."/>
            <person name="Riley R."/>
            <person name="Labutti K."/>
            <person name="Andreopoulos B."/>
            <person name="Lipzen A."/>
            <person name="Chen C."/>
            <person name="Yanf M."/>
            <person name="Daum C."/>
            <person name="Ng V."/>
            <person name="Clum A."/>
            <person name="Steindorff A."/>
            <person name="Ohm R."/>
            <person name="Martin F."/>
            <person name="Silar P."/>
            <person name="Natvig D."/>
            <person name="Lalanne C."/>
            <person name="Gautier V."/>
            <person name="Ament-Velasquez S.L."/>
            <person name="Kruys A."/>
            <person name="Hutchinson M.I."/>
            <person name="Powell A.J."/>
            <person name="Barry K."/>
            <person name="Miller A.N."/>
            <person name="Grigoriev I.V."/>
            <person name="Debuchy R."/>
            <person name="Gladieux P."/>
            <person name="Thoren M.H."/>
            <person name="Johannesson H."/>
        </authorList>
    </citation>
    <scope>NUCLEOTIDE SEQUENCE</scope>
    <source>
        <strain evidence="1">CBS 560.94</strain>
    </source>
</reference>